<dbReference type="PANTHER" id="PTHR36111:SF2">
    <property type="entry name" value="INNER MEMBRANE PROTEIN"/>
    <property type="match status" value="1"/>
</dbReference>
<evidence type="ECO:0000313" key="2">
    <source>
        <dbReference type="EMBL" id="ALO14532.1"/>
    </source>
</evidence>
<dbReference type="EMBL" id="CP013118">
    <property type="protein sequence ID" value="ALO14532.1"/>
    <property type="molecule type" value="Genomic_DNA"/>
</dbReference>
<sequence>MLGTIINTAAVVAGSIAGLIIRSRLPKRITDRVFQAIGLFTLFLGIHMASKTDNFLILVFSMVTGTILGEWMDIDKAFLKFSNWLKGKLKSHGTSTFSEGFVTSFLLFCMGSMTILGAFEEGLGDEPNLLMAKSVLDGFSSIALAASLGIGVLFSAIPLLIYQGGLTLFAASLADYLTDPIINELTAVGGLLLLGLGLNILNITKLKIMNMIPALVIAVKLALIFT</sequence>
<keyword evidence="1" id="KW-1133">Transmembrane helix</keyword>
<reference evidence="2 3" key="1">
    <citation type="submission" date="2015-11" db="EMBL/GenBank/DDBJ databases">
        <title>Description and complete genome sequence of a novel strain predominating in hypersaline microbial mats and representing a new family of the Bacteriodetes phylum.</title>
        <authorList>
            <person name="Spring S."/>
            <person name="Bunk B."/>
            <person name="Sproer C."/>
            <person name="Klenk H.-P."/>
        </authorList>
    </citation>
    <scope>NUCLEOTIDE SEQUENCE [LARGE SCALE GENOMIC DNA]</scope>
    <source>
        <strain evidence="2 3">L21-Spi-D4</strain>
    </source>
</reference>
<dbReference type="PANTHER" id="PTHR36111">
    <property type="entry name" value="INNER MEMBRANE PROTEIN-RELATED"/>
    <property type="match status" value="1"/>
</dbReference>
<feature type="transmembrane region" description="Helical" evidence="1">
    <location>
        <begin position="139"/>
        <end position="161"/>
    </location>
</feature>
<dbReference type="OrthoDB" id="9797976at2"/>
<evidence type="ECO:0000256" key="1">
    <source>
        <dbReference type="SAM" id="Phobius"/>
    </source>
</evidence>
<feature type="transmembrane region" description="Helical" evidence="1">
    <location>
        <begin position="95"/>
        <end position="119"/>
    </location>
</feature>
<dbReference type="Pfam" id="PF04474">
    <property type="entry name" value="DUF554"/>
    <property type="match status" value="1"/>
</dbReference>
<protein>
    <submittedName>
        <fullName evidence="2">Putative membrane protein YdfK</fullName>
    </submittedName>
</protein>
<keyword evidence="1" id="KW-0812">Transmembrane</keyword>
<evidence type="ECO:0000313" key="3">
    <source>
        <dbReference type="Proteomes" id="UP000064893"/>
    </source>
</evidence>
<dbReference type="AlphaFoldDB" id="A0A0S2HX37"/>
<dbReference type="Proteomes" id="UP000064893">
    <property type="component" value="Chromosome"/>
</dbReference>
<dbReference type="KEGG" id="blq:L21SP5_00862"/>
<dbReference type="STRING" id="1307839.L21SP5_00862"/>
<dbReference type="RefSeq" id="WP_057952071.1">
    <property type="nucleotide sequence ID" value="NZ_CP013118.1"/>
</dbReference>
<name>A0A0S2HX37_9BACT</name>
<feature type="transmembrane region" description="Helical" evidence="1">
    <location>
        <begin position="181"/>
        <end position="202"/>
    </location>
</feature>
<accession>A0A0S2HX37</accession>
<gene>
    <name evidence="2" type="primary">ydfK</name>
    <name evidence="2" type="ORF">L21SP5_00862</name>
</gene>
<keyword evidence="1" id="KW-0472">Membrane</keyword>
<feature type="transmembrane region" description="Helical" evidence="1">
    <location>
        <begin position="6"/>
        <end position="21"/>
    </location>
</feature>
<keyword evidence="3" id="KW-1185">Reference proteome</keyword>
<organism evidence="2 3">
    <name type="scientific">Salinivirga cyanobacteriivorans</name>
    <dbReference type="NCBI Taxonomy" id="1307839"/>
    <lineage>
        <taxon>Bacteria</taxon>
        <taxon>Pseudomonadati</taxon>
        <taxon>Bacteroidota</taxon>
        <taxon>Bacteroidia</taxon>
        <taxon>Bacteroidales</taxon>
        <taxon>Salinivirgaceae</taxon>
        <taxon>Salinivirga</taxon>
    </lineage>
</organism>
<proteinExistence type="predicted"/>
<feature type="transmembrane region" description="Helical" evidence="1">
    <location>
        <begin position="33"/>
        <end position="49"/>
    </location>
</feature>
<dbReference type="InterPro" id="IPR007563">
    <property type="entry name" value="DUF554"/>
</dbReference>